<dbReference type="PANTHER" id="PTHR33053:SF26">
    <property type="entry name" value="TRANSPOSASE DOMAIN-CONTAINING PROTEIN"/>
    <property type="match status" value="1"/>
</dbReference>
<gene>
    <name evidence="2" type="primary">LOC136083725</name>
</gene>
<reference evidence="2" key="1">
    <citation type="submission" date="2025-08" db="UniProtKB">
        <authorList>
            <consortium name="RefSeq"/>
        </authorList>
    </citation>
    <scope>IDENTIFICATION</scope>
</reference>
<keyword evidence="1" id="KW-1185">Reference proteome</keyword>
<protein>
    <submittedName>
        <fullName evidence="2">Uncharacterized protein LOC136083725</fullName>
    </submittedName>
</protein>
<evidence type="ECO:0000313" key="2">
    <source>
        <dbReference type="RefSeq" id="XP_065659435.1"/>
    </source>
</evidence>
<dbReference type="RefSeq" id="XP_065659435.1">
    <property type="nucleotide sequence ID" value="XM_065803363.1"/>
</dbReference>
<evidence type="ECO:0000313" key="1">
    <source>
        <dbReference type="Proteomes" id="UP001652625"/>
    </source>
</evidence>
<proteinExistence type="predicted"/>
<name>A0ABM4CCN5_HYDVU</name>
<dbReference type="PANTHER" id="PTHR33053">
    <property type="entry name" value="PROTEIN, PUTATIVE-RELATED"/>
    <property type="match status" value="1"/>
</dbReference>
<accession>A0ABM4CCN5</accession>
<organism evidence="1 2">
    <name type="scientific">Hydra vulgaris</name>
    <name type="common">Hydra</name>
    <name type="synonym">Hydra attenuata</name>
    <dbReference type="NCBI Taxonomy" id="6087"/>
    <lineage>
        <taxon>Eukaryota</taxon>
        <taxon>Metazoa</taxon>
        <taxon>Cnidaria</taxon>
        <taxon>Hydrozoa</taxon>
        <taxon>Hydroidolina</taxon>
        <taxon>Anthoathecata</taxon>
        <taxon>Aplanulata</taxon>
        <taxon>Hydridae</taxon>
        <taxon>Hydra</taxon>
    </lineage>
</organism>
<dbReference type="Proteomes" id="UP001652625">
    <property type="component" value="Chromosome 08"/>
</dbReference>
<sequence>MATRLKRWRRNNVLVNELLSSDIDIDCSASLNEDACSNSNCEATAIVDSEYNSDSILQDEDTNDALNITNSLSSSSSSYVLQDEQVNVELDITNSLSSVLASWATCNRCSRACVNELLLILKGYGHNDLPLDARTLLQTPRSVNCYSKCGGSYVYLGIECGIKRKLQKNPHNSNNIELLVNVDGLPLFKSTSTTTMPILCSFRKSEVFIVSLFCGQSKPNSLEDFLNDFLIEYKDLHTNGLIFNGITYTLSIKLFICDAPARAFLKCIKSHTGYYSCERCTIKGSYDGRVVFHLLKCPLRTDVNFAAMLYGKHQLQRTPLLDYNISCVKSFSLDYMHLVCLGVIKRMFKFLIGDGPRACRLSCLQISEIVNRLAILNGKMPSEFSRQPRTVIEWKRWKATECRQFLLYTGCVVLKGIVSKGVYTHFLKLSVAFNILLDSNAANRTPQMLEYARKFLVDYVSSATQFFGPMFSTYNVHNLIHIVDDAKNFDCSLDDISAFQFENYMQVIKKFVKNARNPLAQIVKRTKELENCASSYSIKSIKTVCSIRDKDCWFLLNNGKFCRVESLYENGYCGCDVLRNNELSSLFNNPCDSMSLNIVRVKKNYLSDKCIINRADFSRKVVCLSYKNGFVLASLVHDIVW</sequence>
<dbReference type="GeneID" id="136083725"/>